<organism evidence="13">
    <name type="scientific">Boehmeria nivea</name>
    <name type="common">Chinese grass</name>
    <name type="synonym">Urtica nivea</name>
    <dbReference type="NCBI Taxonomy" id="83906"/>
    <lineage>
        <taxon>Eukaryota</taxon>
        <taxon>Viridiplantae</taxon>
        <taxon>Streptophyta</taxon>
        <taxon>Embryophyta</taxon>
        <taxon>Tracheophyta</taxon>
        <taxon>Spermatophyta</taxon>
        <taxon>Magnoliopsida</taxon>
        <taxon>eudicotyledons</taxon>
        <taxon>Gunneridae</taxon>
        <taxon>Pentapetalae</taxon>
        <taxon>rosids</taxon>
        <taxon>fabids</taxon>
        <taxon>Rosales</taxon>
        <taxon>Urticaceae</taxon>
        <taxon>Boehmeria</taxon>
    </lineage>
</organism>
<dbReference type="AlphaFoldDB" id="A0A172J1V9"/>
<dbReference type="InterPro" id="IPR003311">
    <property type="entry name" value="AUX_IAA"/>
</dbReference>
<evidence type="ECO:0000256" key="10">
    <source>
        <dbReference type="RuleBase" id="RU004549"/>
    </source>
</evidence>
<dbReference type="PROSITE" id="PS51745">
    <property type="entry name" value="PB1"/>
    <property type="match status" value="1"/>
</dbReference>
<dbReference type="GO" id="GO:0009734">
    <property type="term" value="P:auxin-activated signaling pathway"/>
    <property type="evidence" value="ECO:0007669"/>
    <property type="project" value="UniProtKB-UniRule"/>
</dbReference>
<dbReference type="EMBL" id="KR076522">
    <property type="protein sequence ID" value="AMQ09505.1"/>
    <property type="molecule type" value="mRNA"/>
</dbReference>
<gene>
    <name evidence="13" type="primary">IAA12</name>
</gene>
<proteinExistence type="evidence at transcript level"/>
<sequence length="198" mass="22184">MSPESDVAGLNYEETKLTLGLPGKSGGTKRGFSEAIDLNVESSSERQSDCDEDGVVINDESSATKPPPSKTQVVGWPPVRASRRNIVTKSCKYIKVALDGAPYLRKVDLEIYNSYEHLLIALQDMFSSCLTIRNYMNERKLIDPVNGMEYLPTYEDKDGDWMLVGDVPWKMFVDSCKRVRLMKSSEAIGLSFKENSKI</sequence>
<reference evidence="13" key="1">
    <citation type="submission" date="2015-04" db="EMBL/GenBank/DDBJ databases">
        <title>Identification and expression of Aux/IAA, ARF and LBD family transcription factors in ramie (Boehmeria nivea L. Gaud).</title>
        <authorList>
            <person name="Huang X."/>
        </authorList>
    </citation>
    <scope>NUCLEOTIDE SEQUENCE</scope>
</reference>
<evidence type="ECO:0000256" key="9">
    <source>
        <dbReference type="ARBA" id="ARBA00025283"/>
    </source>
</evidence>
<name>A0A172J1V9_BOENI</name>
<evidence type="ECO:0000256" key="5">
    <source>
        <dbReference type="ARBA" id="ARBA00023015"/>
    </source>
</evidence>
<evidence type="ECO:0000256" key="8">
    <source>
        <dbReference type="ARBA" id="ARBA00023294"/>
    </source>
</evidence>
<protein>
    <recommendedName>
        <fullName evidence="10">Auxin-responsive protein</fullName>
    </recommendedName>
</protein>
<dbReference type="FunFam" id="3.10.20.90:FF:000078">
    <property type="entry name" value="Auxin-responsive protein"/>
    <property type="match status" value="1"/>
</dbReference>
<dbReference type="SUPFAM" id="SSF54277">
    <property type="entry name" value="CAD &amp; PB1 domains"/>
    <property type="match status" value="1"/>
</dbReference>
<comment type="function">
    <text evidence="9">Aux/IAA proteins are short-lived transcriptional factors that function as repressors of early auxin response genes at low auxin concentrations. Repression is thought to result from the interaction with auxin response factors (ARFs), proteins that bind to the auxin-responsive promoter element (AuxRE). Formation of heterodimers with ARF proteins may alter their ability to modulate early auxin response genes expression.</text>
</comment>
<keyword evidence="8 10" id="KW-0927">Auxin signaling pathway</keyword>
<feature type="domain" description="PB1" evidence="12">
    <location>
        <begin position="91"/>
        <end position="184"/>
    </location>
</feature>
<evidence type="ECO:0000256" key="6">
    <source>
        <dbReference type="ARBA" id="ARBA00023163"/>
    </source>
</evidence>
<evidence type="ECO:0000313" key="13">
    <source>
        <dbReference type="EMBL" id="AMQ09505.1"/>
    </source>
</evidence>
<dbReference type="PANTHER" id="PTHR31734:SF34">
    <property type="entry name" value="AUXIN-RESPONSIVE PROTEIN IAA15"/>
    <property type="match status" value="1"/>
</dbReference>
<comment type="subunit">
    <text evidence="3 10">Homodimers and heterodimers.</text>
</comment>
<accession>A0A172J1V9</accession>
<keyword evidence="7 10" id="KW-0539">Nucleus</keyword>
<keyword evidence="6 10" id="KW-0804">Transcription</keyword>
<dbReference type="PANTHER" id="PTHR31734">
    <property type="entry name" value="AUXIN-RESPONSIVE PROTEIN IAA17"/>
    <property type="match status" value="1"/>
</dbReference>
<dbReference type="InterPro" id="IPR053793">
    <property type="entry name" value="PB1-like"/>
</dbReference>
<dbReference type="Gene3D" id="3.10.20.90">
    <property type="entry name" value="Phosphatidylinositol 3-kinase Catalytic Subunit, Chain A, domain 1"/>
    <property type="match status" value="1"/>
</dbReference>
<evidence type="ECO:0000256" key="2">
    <source>
        <dbReference type="ARBA" id="ARBA00006728"/>
    </source>
</evidence>
<dbReference type="GO" id="GO:0005634">
    <property type="term" value="C:nucleus"/>
    <property type="evidence" value="ECO:0007669"/>
    <property type="project" value="UniProtKB-SubCell"/>
</dbReference>
<dbReference type="InterPro" id="IPR033389">
    <property type="entry name" value="AUX/IAA_dom"/>
</dbReference>
<keyword evidence="4 10" id="KW-0678">Repressor</keyword>
<keyword evidence="5 10" id="KW-0805">Transcription regulation</keyword>
<dbReference type="GO" id="GO:0006355">
    <property type="term" value="P:regulation of DNA-templated transcription"/>
    <property type="evidence" value="ECO:0007669"/>
    <property type="project" value="InterPro"/>
</dbReference>
<dbReference type="Pfam" id="PF02309">
    <property type="entry name" value="AUX_IAA"/>
    <property type="match status" value="1"/>
</dbReference>
<evidence type="ECO:0000256" key="4">
    <source>
        <dbReference type="ARBA" id="ARBA00022491"/>
    </source>
</evidence>
<evidence type="ECO:0000256" key="1">
    <source>
        <dbReference type="ARBA" id="ARBA00004123"/>
    </source>
</evidence>
<comment type="subcellular location">
    <subcellularLocation>
        <location evidence="1 10">Nucleus</location>
    </subcellularLocation>
</comment>
<evidence type="ECO:0000259" key="12">
    <source>
        <dbReference type="PROSITE" id="PS51745"/>
    </source>
</evidence>
<comment type="similarity">
    <text evidence="2 10">Belongs to the Aux/IAA family.</text>
</comment>
<evidence type="ECO:0000256" key="11">
    <source>
        <dbReference type="SAM" id="MobiDB-lite"/>
    </source>
</evidence>
<evidence type="ECO:0000256" key="3">
    <source>
        <dbReference type="ARBA" id="ARBA00011726"/>
    </source>
</evidence>
<feature type="region of interest" description="Disordered" evidence="11">
    <location>
        <begin position="38"/>
        <end position="74"/>
    </location>
</feature>
<evidence type="ECO:0000256" key="7">
    <source>
        <dbReference type="ARBA" id="ARBA00023242"/>
    </source>
</evidence>